<proteinExistence type="predicted"/>
<dbReference type="AlphaFoldDB" id="A0A7R8DCG9"/>
<name>A0A7R8DCG9_LEPSM</name>
<sequence>MISADKRPILKNQYYESFENLKQQENYVFDNVLFYQYLLQSQYKCRINWNYLCVRDCPGGTECPSGCCPFENAFCCPDNIYCSLSAKFCPKKDSTKVLVQSLPKSKDNCPGGTDCPSGCCPIADAFCCPDNIYCATSASKCPKRNLVKKITSLLKNTIKNCPNGTECPSGCCNILNAFCCPDNIYCATSPENCPNSSFVNKIKPYN</sequence>
<dbReference type="OrthoDB" id="6381957at2759"/>
<dbReference type="EMBL" id="HG994588">
    <property type="protein sequence ID" value="CAF3042514.1"/>
    <property type="molecule type" value="Genomic_DNA"/>
</dbReference>
<protein>
    <submittedName>
        <fullName evidence="1">GRN</fullName>
    </submittedName>
</protein>
<reference evidence="1" key="1">
    <citation type="submission" date="2021-02" db="EMBL/GenBank/DDBJ databases">
        <authorList>
            <person name="Bekaert M."/>
        </authorList>
    </citation>
    <scope>NUCLEOTIDE SEQUENCE</scope>
    <source>
        <strain evidence="1">IoA-00</strain>
    </source>
</reference>
<evidence type="ECO:0000313" key="2">
    <source>
        <dbReference type="Proteomes" id="UP000675881"/>
    </source>
</evidence>
<keyword evidence="2" id="KW-1185">Reference proteome</keyword>
<accession>A0A7R8DCG9</accession>
<evidence type="ECO:0000313" key="1">
    <source>
        <dbReference type="EMBL" id="CAF3042514.1"/>
    </source>
</evidence>
<gene>
    <name evidence="1" type="ORF">LSAA_14769</name>
</gene>
<organism evidence="1 2">
    <name type="scientific">Lepeophtheirus salmonis</name>
    <name type="common">Salmon louse</name>
    <name type="synonym">Caligus salmonis</name>
    <dbReference type="NCBI Taxonomy" id="72036"/>
    <lineage>
        <taxon>Eukaryota</taxon>
        <taxon>Metazoa</taxon>
        <taxon>Ecdysozoa</taxon>
        <taxon>Arthropoda</taxon>
        <taxon>Crustacea</taxon>
        <taxon>Multicrustacea</taxon>
        <taxon>Hexanauplia</taxon>
        <taxon>Copepoda</taxon>
        <taxon>Siphonostomatoida</taxon>
        <taxon>Caligidae</taxon>
        <taxon>Lepeophtheirus</taxon>
    </lineage>
</organism>
<dbReference type="Proteomes" id="UP000675881">
    <property type="component" value="Chromosome 9"/>
</dbReference>